<dbReference type="AlphaFoldDB" id="A0A1K0JY63"/>
<accession>A0A1K0JY63</accession>
<reference evidence="1" key="1">
    <citation type="submission" date="2016-09" db="EMBL/GenBank/DDBJ databases">
        <authorList>
            <person name="Capua I."/>
            <person name="De Benedictis P."/>
            <person name="Joannis T."/>
            <person name="Lombin L.H."/>
            <person name="Cattoli G."/>
        </authorList>
    </citation>
    <scope>NUCLEOTIDE SEQUENCE</scope>
    <source>
        <strain evidence="1">B9</strain>
    </source>
</reference>
<organism evidence="1">
    <name type="scientific">Cupriavidus necator</name>
    <name type="common">Alcaligenes eutrophus</name>
    <name type="synonym">Ralstonia eutropha</name>
    <dbReference type="NCBI Taxonomy" id="106590"/>
    <lineage>
        <taxon>Bacteria</taxon>
        <taxon>Pseudomonadati</taxon>
        <taxon>Pseudomonadota</taxon>
        <taxon>Betaproteobacteria</taxon>
        <taxon>Burkholderiales</taxon>
        <taxon>Burkholderiaceae</taxon>
        <taxon>Cupriavidus</taxon>
    </lineage>
</organism>
<sequence length="77" mass="8667">MGFIGWALIVEQVGELMILSVSDNELQVWLTRCKFNKQRAAYGGFWGTIIHDKEAGRPYTSLDEESKAFSAALERSV</sequence>
<proteinExistence type="predicted"/>
<evidence type="ECO:0000313" key="1">
    <source>
        <dbReference type="EMBL" id="SCU98365.1"/>
    </source>
</evidence>
<gene>
    <name evidence="1" type="ORF">CNECB9_5470008</name>
</gene>
<dbReference type="EMBL" id="FMSH01000498">
    <property type="protein sequence ID" value="SCU98365.1"/>
    <property type="molecule type" value="Genomic_DNA"/>
</dbReference>
<protein>
    <submittedName>
        <fullName evidence="1">Uncharacterized protein</fullName>
    </submittedName>
</protein>
<name>A0A1K0JY63_CUPNE</name>